<comment type="caution">
    <text evidence="1">The sequence shown here is derived from an EMBL/GenBank/DDBJ whole genome shotgun (WGS) entry which is preliminary data.</text>
</comment>
<protein>
    <submittedName>
        <fullName evidence="1">Uncharacterized protein</fullName>
    </submittedName>
</protein>
<evidence type="ECO:0000313" key="1">
    <source>
        <dbReference type="EMBL" id="KKN15691.1"/>
    </source>
</evidence>
<gene>
    <name evidence="1" type="ORF">LCGC14_0983300</name>
</gene>
<reference evidence="1" key="1">
    <citation type="journal article" date="2015" name="Nature">
        <title>Complex archaea that bridge the gap between prokaryotes and eukaryotes.</title>
        <authorList>
            <person name="Spang A."/>
            <person name="Saw J.H."/>
            <person name="Jorgensen S.L."/>
            <person name="Zaremba-Niedzwiedzka K."/>
            <person name="Martijn J."/>
            <person name="Lind A.E."/>
            <person name="van Eijk R."/>
            <person name="Schleper C."/>
            <person name="Guy L."/>
            <person name="Ettema T.J."/>
        </authorList>
    </citation>
    <scope>NUCLEOTIDE SEQUENCE</scope>
</reference>
<organism evidence="1">
    <name type="scientific">marine sediment metagenome</name>
    <dbReference type="NCBI Taxonomy" id="412755"/>
    <lineage>
        <taxon>unclassified sequences</taxon>
        <taxon>metagenomes</taxon>
        <taxon>ecological metagenomes</taxon>
    </lineage>
</organism>
<sequence>MSHRKSVTLRCDGDGCAKIYTSAESLVNNARSEAETQGWSTLFPEGSTDYCPSCTRKGEETDDGRLNDQA</sequence>
<dbReference type="EMBL" id="LAZR01003687">
    <property type="protein sequence ID" value="KKN15691.1"/>
    <property type="molecule type" value="Genomic_DNA"/>
</dbReference>
<accession>A0A0F9QR97</accession>
<name>A0A0F9QR97_9ZZZZ</name>
<dbReference type="AlphaFoldDB" id="A0A0F9QR97"/>
<proteinExistence type="predicted"/>